<sequence>KDEVLIHEEFAEKNHLKLGDELNFKMHGRKIKLVVVGIFTGKDAQMNGFASEAQNRLFISFKTLENISRDLRLQQVSYFVSDPKMIEETIVEVKTMNLPWENLVIANNFEKNKELYQTIESVEKMLNMMLAAISVASMLVLGFVLMFWFRGRIHEIGTLLAIGKTKLEVFLQVVVELLIIAMVGFVPAMLVSNLTSDTMTKTILEQADSAEMRSVDEINVKREELNVNDYVAVMSLGMGVILLATGGASISTMRLTPKQILTKMK</sequence>
<keyword evidence="3 6" id="KW-0812">Transmembrane</keyword>
<dbReference type="InterPro" id="IPR003838">
    <property type="entry name" value="ABC3_permease_C"/>
</dbReference>
<evidence type="ECO:0000313" key="8">
    <source>
        <dbReference type="EMBL" id="MBF1352721.1"/>
    </source>
</evidence>
<dbReference type="GO" id="GO:0022857">
    <property type="term" value="F:transmembrane transporter activity"/>
    <property type="evidence" value="ECO:0007669"/>
    <property type="project" value="TreeGrafter"/>
</dbReference>
<evidence type="ECO:0000256" key="4">
    <source>
        <dbReference type="ARBA" id="ARBA00022989"/>
    </source>
</evidence>
<dbReference type="GO" id="GO:0005886">
    <property type="term" value="C:plasma membrane"/>
    <property type="evidence" value="ECO:0007669"/>
    <property type="project" value="UniProtKB-SubCell"/>
</dbReference>
<feature type="transmembrane region" description="Helical" evidence="6">
    <location>
        <begin position="230"/>
        <end position="255"/>
    </location>
</feature>
<evidence type="ECO:0000256" key="5">
    <source>
        <dbReference type="ARBA" id="ARBA00023136"/>
    </source>
</evidence>
<dbReference type="Pfam" id="PF02687">
    <property type="entry name" value="FtsX"/>
    <property type="match status" value="1"/>
</dbReference>
<evidence type="ECO:0000256" key="1">
    <source>
        <dbReference type="ARBA" id="ARBA00004651"/>
    </source>
</evidence>
<organism evidence="8 9">
    <name type="scientific">Mogibacterium diversum</name>
    <dbReference type="NCBI Taxonomy" id="114527"/>
    <lineage>
        <taxon>Bacteria</taxon>
        <taxon>Bacillati</taxon>
        <taxon>Bacillota</taxon>
        <taxon>Clostridia</taxon>
        <taxon>Peptostreptococcales</taxon>
        <taxon>Anaerovoracaceae</taxon>
        <taxon>Mogibacterium</taxon>
    </lineage>
</organism>
<protein>
    <submittedName>
        <fullName evidence="8">ABC transporter permease</fullName>
    </submittedName>
</protein>
<evidence type="ECO:0000313" key="9">
    <source>
        <dbReference type="Proteomes" id="UP000722050"/>
    </source>
</evidence>
<dbReference type="AlphaFoldDB" id="A0A930EEA7"/>
<dbReference type="Proteomes" id="UP000722050">
    <property type="component" value="Unassembled WGS sequence"/>
</dbReference>
<keyword evidence="2" id="KW-1003">Cell membrane</keyword>
<evidence type="ECO:0000259" key="7">
    <source>
        <dbReference type="Pfam" id="PF02687"/>
    </source>
</evidence>
<comment type="caution">
    <text evidence="8">The sequence shown here is derived from an EMBL/GenBank/DDBJ whole genome shotgun (WGS) entry which is preliminary data.</text>
</comment>
<feature type="domain" description="ABC3 transporter permease C-terminal" evidence="7">
    <location>
        <begin position="128"/>
        <end position="256"/>
    </location>
</feature>
<dbReference type="EMBL" id="JABZQH010000247">
    <property type="protein sequence ID" value="MBF1352721.1"/>
    <property type="molecule type" value="Genomic_DNA"/>
</dbReference>
<comment type="subcellular location">
    <subcellularLocation>
        <location evidence="1">Cell membrane</location>
        <topology evidence="1">Multi-pass membrane protein</topology>
    </subcellularLocation>
</comment>
<name>A0A930EEA7_9FIRM</name>
<feature type="transmembrane region" description="Helical" evidence="6">
    <location>
        <begin position="125"/>
        <end position="149"/>
    </location>
</feature>
<gene>
    <name evidence="8" type="ORF">HXM71_06365</name>
</gene>
<accession>A0A930EEA7</accession>
<proteinExistence type="predicted"/>
<dbReference type="PANTHER" id="PTHR30572">
    <property type="entry name" value="MEMBRANE COMPONENT OF TRANSPORTER-RELATED"/>
    <property type="match status" value="1"/>
</dbReference>
<keyword evidence="5 6" id="KW-0472">Membrane</keyword>
<feature type="transmembrane region" description="Helical" evidence="6">
    <location>
        <begin position="169"/>
        <end position="190"/>
    </location>
</feature>
<feature type="non-terminal residue" evidence="8">
    <location>
        <position position="1"/>
    </location>
</feature>
<evidence type="ECO:0000256" key="2">
    <source>
        <dbReference type="ARBA" id="ARBA00022475"/>
    </source>
</evidence>
<dbReference type="PANTHER" id="PTHR30572:SF9">
    <property type="entry name" value="ABC TRANSPORTER PERMEASE PROTEIN"/>
    <property type="match status" value="1"/>
</dbReference>
<keyword evidence="4 6" id="KW-1133">Transmembrane helix</keyword>
<reference evidence="8" key="1">
    <citation type="submission" date="2020-04" db="EMBL/GenBank/DDBJ databases">
        <title>Deep metagenomics examines the oral microbiome during advanced dental caries in children, revealing novel taxa and co-occurrences with host molecules.</title>
        <authorList>
            <person name="Baker J.L."/>
            <person name="Morton J.T."/>
            <person name="Dinis M."/>
            <person name="Alvarez R."/>
            <person name="Tran N.C."/>
            <person name="Knight R."/>
            <person name="Edlund A."/>
        </authorList>
    </citation>
    <scope>NUCLEOTIDE SEQUENCE</scope>
    <source>
        <strain evidence="8">JCVI_24_bin.8</strain>
    </source>
</reference>
<dbReference type="InterPro" id="IPR050250">
    <property type="entry name" value="Macrolide_Exporter_MacB"/>
</dbReference>
<evidence type="ECO:0000256" key="6">
    <source>
        <dbReference type="SAM" id="Phobius"/>
    </source>
</evidence>
<evidence type="ECO:0000256" key="3">
    <source>
        <dbReference type="ARBA" id="ARBA00022692"/>
    </source>
</evidence>